<dbReference type="GO" id="GO:0046872">
    <property type="term" value="F:metal ion binding"/>
    <property type="evidence" value="ECO:0007669"/>
    <property type="project" value="UniProtKB-KW"/>
</dbReference>
<dbReference type="SMART" id="SM00132">
    <property type="entry name" value="LIM"/>
    <property type="match status" value="2"/>
</dbReference>
<dbReference type="OMA" id="LHFNHGE"/>
<dbReference type="FunFam" id="2.10.110.10:FF:000033">
    <property type="entry name" value="LIM/homeobox protein Lhx9 isoform X2"/>
    <property type="match status" value="1"/>
</dbReference>
<keyword evidence="6 9" id="KW-0238">DNA-binding</keyword>
<dbReference type="InterPro" id="IPR009057">
    <property type="entry name" value="Homeodomain-like_sf"/>
</dbReference>
<dbReference type="SUPFAM" id="SSF46689">
    <property type="entry name" value="Homeodomain-like"/>
    <property type="match status" value="1"/>
</dbReference>
<dbReference type="Proteomes" id="UP000694843">
    <property type="component" value="Unplaced"/>
</dbReference>
<dbReference type="CDD" id="cd00086">
    <property type="entry name" value="homeodomain"/>
    <property type="match status" value="1"/>
</dbReference>
<dbReference type="PANTHER" id="PTHR24208">
    <property type="entry name" value="LIM/HOMEOBOX PROTEIN LHX"/>
    <property type="match status" value="1"/>
</dbReference>
<dbReference type="PANTHER" id="PTHR24208:SF168">
    <property type="entry name" value="PROTEIN APTEROUS"/>
    <property type="match status" value="1"/>
</dbReference>
<organism evidence="15 16">
    <name type="scientific">Hyalella azteca</name>
    <name type="common">Amphipod</name>
    <dbReference type="NCBI Taxonomy" id="294128"/>
    <lineage>
        <taxon>Eukaryota</taxon>
        <taxon>Metazoa</taxon>
        <taxon>Ecdysozoa</taxon>
        <taxon>Arthropoda</taxon>
        <taxon>Crustacea</taxon>
        <taxon>Multicrustacea</taxon>
        <taxon>Malacostraca</taxon>
        <taxon>Eumalacostraca</taxon>
        <taxon>Peracarida</taxon>
        <taxon>Amphipoda</taxon>
        <taxon>Senticaudata</taxon>
        <taxon>Talitrida</taxon>
        <taxon>Talitroidea</taxon>
        <taxon>Hyalellidae</taxon>
        <taxon>Hyalella</taxon>
    </lineage>
</organism>
<keyword evidence="7 9" id="KW-0371">Homeobox</keyword>
<evidence type="ECO:0000256" key="6">
    <source>
        <dbReference type="ARBA" id="ARBA00023125"/>
    </source>
</evidence>
<accession>A0A8B7PC79</accession>
<feature type="domain" description="LIM zinc-binding" evidence="13">
    <location>
        <begin position="55"/>
        <end position="116"/>
    </location>
</feature>
<dbReference type="SUPFAM" id="SSF57716">
    <property type="entry name" value="Glucocorticoid receptor-like (DNA-binding domain)"/>
    <property type="match status" value="2"/>
</dbReference>
<feature type="compositionally biased region" description="Gly residues" evidence="12">
    <location>
        <begin position="422"/>
        <end position="431"/>
    </location>
</feature>
<dbReference type="KEGG" id="hazt:108679497"/>
<name>A0A8B7PC79_HYAAZ</name>
<evidence type="ECO:0000256" key="10">
    <source>
        <dbReference type="PROSITE-ProRule" id="PRU00125"/>
    </source>
</evidence>
<comment type="subcellular location">
    <subcellularLocation>
        <location evidence="1 9 11">Nucleus</location>
    </subcellularLocation>
</comment>
<evidence type="ECO:0000256" key="8">
    <source>
        <dbReference type="ARBA" id="ARBA00023242"/>
    </source>
</evidence>
<keyword evidence="15" id="KW-1185">Reference proteome</keyword>
<keyword evidence="4 10" id="KW-0862">Zinc</keyword>
<keyword evidence="8 9" id="KW-0539">Nucleus</keyword>
<feature type="domain" description="Homeobox" evidence="14">
    <location>
        <begin position="289"/>
        <end position="349"/>
    </location>
</feature>
<evidence type="ECO:0000256" key="9">
    <source>
        <dbReference type="PROSITE-ProRule" id="PRU00108"/>
    </source>
</evidence>
<evidence type="ECO:0000256" key="7">
    <source>
        <dbReference type="ARBA" id="ARBA00023155"/>
    </source>
</evidence>
<dbReference type="GeneID" id="108679497"/>
<evidence type="ECO:0000256" key="4">
    <source>
        <dbReference type="ARBA" id="ARBA00022833"/>
    </source>
</evidence>
<dbReference type="RefSeq" id="XP_018023610.2">
    <property type="nucleotide sequence ID" value="XM_018168121.2"/>
</dbReference>
<dbReference type="InterPro" id="IPR001781">
    <property type="entry name" value="Znf_LIM"/>
</dbReference>
<feature type="domain" description="LIM zinc-binding" evidence="13">
    <location>
        <begin position="117"/>
        <end position="179"/>
    </location>
</feature>
<dbReference type="GO" id="GO:0030182">
    <property type="term" value="P:neuron differentiation"/>
    <property type="evidence" value="ECO:0007669"/>
    <property type="project" value="TreeGrafter"/>
</dbReference>
<evidence type="ECO:0000256" key="5">
    <source>
        <dbReference type="ARBA" id="ARBA00023038"/>
    </source>
</evidence>
<protein>
    <submittedName>
        <fullName evidence="16">LIM/homeobox protein Lhx9-like</fullName>
    </submittedName>
</protein>
<evidence type="ECO:0000256" key="12">
    <source>
        <dbReference type="SAM" id="MobiDB-lite"/>
    </source>
</evidence>
<reference evidence="16" key="1">
    <citation type="submission" date="2025-08" db="UniProtKB">
        <authorList>
            <consortium name="RefSeq"/>
        </authorList>
    </citation>
    <scope>IDENTIFICATION</scope>
    <source>
        <tissue evidence="16">Whole organism</tissue>
    </source>
</reference>
<dbReference type="Gene3D" id="2.10.110.10">
    <property type="entry name" value="Cysteine Rich Protein"/>
    <property type="match status" value="2"/>
</dbReference>
<evidence type="ECO:0000256" key="1">
    <source>
        <dbReference type="ARBA" id="ARBA00004123"/>
    </source>
</evidence>
<dbReference type="SMART" id="SM00389">
    <property type="entry name" value="HOX"/>
    <property type="match status" value="1"/>
</dbReference>
<evidence type="ECO:0000256" key="11">
    <source>
        <dbReference type="RuleBase" id="RU000682"/>
    </source>
</evidence>
<evidence type="ECO:0000313" key="15">
    <source>
        <dbReference type="Proteomes" id="UP000694843"/>
    </source>
</evidence>
<keyword evidence="2 10" id="KW-0479">Metal-binding</keyword>
<dbReference type="Pfam" id="PF00412">
    <property type="entry name" value="LIM"/>
    <property type="match status" value="2"/>
</dbReference>
<feature type="compositionally biased region" description="Gly residues" evidence="12">
    <location>
        <begin position="381"/>
        <end position="391"/>
    </location>
</feature>
<gene>
    <name evidence="16" type="primary">LOC108679497</name>
</gene>
<dbReference type="PROSITE" id="PS50023">
    <property type="entry name" value="LIM_DOMAIN_2"/>
    <property type="match status" value="2"/>
</dbReference>
<evidence type="ECO:0000259" key="14">
    <source>
        <dbReference type="PROSITE" id="PS50071"/>
    </source>
</evidence>
<dbReference type="AlphaFoldDB" id="A0A8B7PC79"/>
<sequence>MASPVPITCQNSDISNKGIGTSNSNSNGTATSISSTCTVTSGQVSTAVSSGPGVEVCAGCSERILDRFYLLAVDKKWHAGCLRCVTCKIPLDTPRTLFTRDGLIFCKEDYHRMFGSVKCARCSQPFIEAQMVMRVKELVYHYDCFTCDMCNARLNKGDRFGIAGTLIYCSEHFQAPNNNDGGHISPVNIPPQGGISYPGGPMHPPMLHGGPIGINGPPLPPEVIMGGYPSPGQLTKLQVFNNSGVCPQVHKNRNKKRKPKEEPMDTNLNIPGGNYDMEMAYGPMTGQPVRSKRIRTSFKHHQLRTMRSYFDINHNPDAKDLKALSQKTNLSKRVLQVWFQNARAKWRRQVSNKDPKALQGPAGDGGVETAAMTSDSQGDISDGGGPGGPGSDYGPATPMSNSGAQAMSPCDDDESRQSCDQGSGGGLESIF</sequence>
<dbReference type="CDD" id="cd09369">
    <property type="entry name" value="LIM1_Lhx2_Lhx9"/>
    <property type="match status" value="1"/>
</dbReference>
<dbReference type="Pfam" id="PF00046">
    <property type="entry name" value="Homeodomain"/>
    <property type="match status" value="1"/>
</dbReference>
<dbReference type="Gene3D" id="1.10.10.60">
    <property type="entry name" value="Homeodomain-like"/>
    <property type="match status" value="1"/>
</dbReference>
<dbReference type="GO" id="GO:0000981">
    <property type="term" value="F:DNA-binding transcription factor activity, RNA polymerase II-specific"/>
    <property type="evidence" value="ECO:0007669"/>
    <property type="project" value="InterPro"/>
</dbReference>
<dbReference type="OrthoDB" id="9990008at2759"/>
<proteinExistence type="predicted"/>
<dbReference type="PROSITE" id="PS50071">
    <property type="entry name" value="HOMEOBOX_2"/>
    <property type="match status" value="1"/>
</dbReference>
<evidence type="ECO:0000259" key="13">
    <source>
        <dbReference type="PROSITE" id="PS50023"/>
    </source>
</evidence>
<dbReference type="InterPro" id="IPR001356">
    <property type="entry name" value="HD"/>
</dbReference>
<dbReference type="GO" id="GO:0000977">
    <property type="term" value="F:RNA polymerase II transcription regulatory region sequence-specific DNA binding"/>
    <property type="evidence" value="ECO:0007669"/>
    <property type="project" value="TreeGrafter"/>
</dbReference>
<feature type="region of interest" description="Disordered" evidence="12">
    <location>
        <begin position="246"/>
        <end position="273"/>
    </location>
</feature>
<evidence type="ECO:0000256" key="2">
    <source>
        <dbReference type="ARBA" id="ARBA00022723"/>
    </source>
</evidence>
<dbReference type="FunFam" id="1.10.10.60:FF:000027">
    <property type="entry name" value="LIM/homeobox protein Lhx9"/>
    <property type="match status" value="1"/>
</dbReference>
<feature type="region of interest" description="Disordered" evidence="12">
    <location>
        <begin position="346"/>
        <end position="431"/>
    </location>
</feature>
<evidence type="ECO:0000256" key="3">
    <source>
        <dbReference type="ARBA" id="ARBA00022737"/>
    </source>
</evidence>
<dbReference type="InterPro" id="IPR050453">
    <property type="entry name" value="LIM_Homeobox_TF"/>
</dbReference>
<feature type="DNA-binding region" description="Homeobox" evidence="9">
    <location>
        <begin position="291"/>
        <end position="350"/>
    </location>
</feature>
<dbReference type="PROSITE" id="PS00478">
    <property type="entry name" value="LIM_DOMAIN_1"/>
    <property type="match status" value="2"/>
</dbReference>
<keyword evidence="5 10" id="KW-0440">LIM domain</keyword>
<dbReference type="InterPro" id="IPR017970">
    <property type="entry name" value="Homeobox_CS"/>
</dbReference>
<evidence type="ECO:0000313" key="16">
    <source>
        <dbReference type="RefSeq" id="XP_018023610.2"/>
    </source>
</evidence>
<keyword evidence="3" id="KW-0677">Repeat</keyword>
<dbReference type="GO" id="GO:0005634">
    <property type="term" value="C:nucleus"/>
    <property type="evidence" value="ECO:0007669"/>
    <property type="project" value="UniProtKB-SubCell"/>
</dbReference>
<dbReference type="PROSITE" id="PS00027">
    <property type="entry name" value="HOMEOBOX_1"/>
    <property type="match status" value="1"/>
</dbReference>